<feature type="region of interest" description="Disordered" evidence="1">
    <location>
        <begin position="1"/>
        <end position="34"/>
    </location>
</feature>
<evidence type="ECO:0000256" key="1">
    <source>
        <dbReference type="SAM" id="MobiDB-lite"/>
    </source>
</evidence>
<name>M0E684_9EURY</name>
<feature type="transmembrane region" description="Helical" evidence="2">
    <location>
        <begin position="149"/>
        <end position="169"/>
    </location>
</feature>
<dbReference type="Proteomes" id="UP000011523">
    <property type="component" value="Unassembled WGS sequence"/>
</dbReference>
<sequence>MADTEDEFGQELGGDPAESGGSNDGYDGGGSGGSGGGGFFSNPLSPYTDILTAFAQNPRGFVIGAVATTILETVTGVVTTVVEQLVLLVGGSQPARFNAPNETIGLADLPVAIADLLIGAGGFSGEAIIGGIETFNATIADAAAAVGPFGPLVLIVLIVVEVIVAIVVLRRIVYVAADLLQLGGLTE</sequence>
<evidence type="ECO:0000256" key="2">
    <source>
        <dbReference type="SAM" id="Phobius"/>
    </source>
</evidence>
<protein>
    <submittedName>
        <fullName evidence="3">Uncharacterized protein</fullName>
    </submittedName>
</protein>
<dbReference type="AlphaFoldDB" id="M0E684"/>
<feature type="compositionally biased region" description="Gly residues" evidence="1">
    <location>
        <begin position="22"/>
        <end position="34"/>
    </location>
</feature>
<accession>M0E684</accession>
<evidence type="ECO:0000313" key="3">
    <source>
        <dbReference type="EMBL" id="ELZ41864.1"/>
    </source>
</evidence>
<evidence type="ECO:0000313" key="4">
    <source>
        <dbReference type="Proteomes" id="UP000011523"/>
    </source>
</evidence>
<keyword evidence="2" id="KW-1133">Transmembrane helix</keyword>
<gene>
    <name evidence="3" type="ORF">C472_00434</name>
</gene>
<dbReference type="RefSeq" id="WP_006627798.1">
    <property type="nucleotide sequence ID" value="NZ_AOJD01000003.1"/>
</dbReference>
<comment type="caution">
    <text evidence="3">The sequence shown here is derived from an EMBL/GenBank/DDBJ whole genome shotgun (WGS) entry which is preliminary data.</text>
</comment>
<organism evidence="3 4">
    <name type="scientific">Halorubrum tebenquichense DSM 14210</name>
    <dbReference type="NCBI Taxonomy" id="1227485"/>
    <lineage>
        <taxon>Archaea</taxon>
        <taxon>Methanobacteriati</taxon>
        <taxon>Methanobacteriota</taxon>
        <taxon>Stenosarchaea group</taxon>
        <taxon>Halobacteria</taxon>
        <taxon>Halobacteriales</taxon>
        <taxon>Haloferacaceae</taxon>
        <taxon>Halorubrum</taxon>
    </lineage>
</organism>
<dbReference type="EMBL" id="AOJD01000003">
    <property type="protein sequence ID" value="ELZ41864.1"/>
    <property type="molecule type" value="Genomic_DNA"/>
</dbReference>
<reference evidence="3 4" key="1">
    <citation type="journal article" date="2014" name="PLoS Genet.">
        <title>Phylogenetically driven sequencing of extremely halophilic archaea reveals strategies for static and dynamic osmo-response.</title>
        <authorList>
            <person name="Becker E.A."/>
            <person name="Seitzer P.M."/>
            <person name="Tritt A."/>
            <person name="Larsen D."/>
            <person name="Krusor M."/>
            <person name="Yao A.I."/>
            <person name="Wu D."/>
            <person name="Madern D."/>
            <person name="Eisen J.A."/>
            <person name="Darling A.E."/>
            <person name="Facciotti M.T."/>
        </authorList>
    </citation>
    <scope>NUCLEOTIDE SEQUENCE [LARGE SCALE GENOMIC DNA]</scope>
    <source>
        <strain evidence="3 4">DSM 14210</strain>
    </source>
</reference>
<proteinExistence type="predicted"/>
<keyword evidence="2" id="KW-0812">Transmembrane</keyword>
<keyword evidence="2" id="KW-0472">Membrane</keyword>
<keyword evidence="4" id="KW-1185">Reference proteome</keyword>
<dbReference type="PATRIC" id="fig|1227485.3.peg.80"/>